<evidence type="ECO:0000313" key="3">
    <source>
        <dbReference type="Proteomes" id="UP000697127"/>
    </source>
</evidence>
<accession>A0A9P6WH86</accession>
<dbReference type="AlphaFoldDB" id="A0A9P6WH86"/>
<evidence type="ECO:0000313" key="2">
    <source>
        <dbReference type="EMBL" id="KAG0687096.1"/>
    </source>
</evidence>
<protein>
    <recommendedName>
        <fullName evidence="4">Transmembrane protein</fullName>
    </recommendedName>
</protein>
<feature type="transmembrane region" description="Helical" evidence="1">
    <location>
        <begin position="6"/>
        <end position="24"/>
    </location>
</feature>
<comment type="caution">
    <text evidence="2">The sequence shown here is derived from an EMBL/GenBank/DDBJ whole genome shotgun (WGS) entry which is preliminary data.</text>
</comment>
<keyword evidence="1" id="KW-0472">Membrane</keyword>
<keyword evidence="3" id="KW-1185">Reference proteome</keyword>
<evidence type="ECO:0000256" key="1">
    <source>
        <dbReference type="SAM" id="Phobius"/>
    </source>
</evidence>
<gene>
    <name evidence="2" type="ORF">C6P40_002876</name>
</gene>
<feature type="transmembrane region" description="Helical" evidence="1">
    <location>
        <begin position="31"/>
        <end position="52"/>
    </location>
</feature>
<name>A0A9P6WH86_9ASCO</name>
<feature type="transmembrane region" description="Helical" evidence="1">
    <location>
        <begin position="72"/>
        <end position="93"/>
    </location>
</feature>
<proteinExistence type="predicted"/>
<organism evidence="2 3">
    <name type="scientific">Pichia californica</name>
    <dbReference type="NCBI Taxonomy" id="460514"/>
    <lineage>
        <taxon>Eukaryota</taxon>
        <taxon>Fungi</taxon>
        <taxon>Dikarya</taxon>
        <taxon>Ascomycota</taxon>
        <taxon>Saccharomycotina</taxon>
        <taxon>Pichiomycetes</taxon>
        <taxon>Pichiales</taxon>
        <taxon>Pichiaceae</taxon>
        <taxon>Pichia</taxon>
    </lineage>
</organism>
<dbReference type="Proteomes" id="UP000697127">
    <property type="component" value="Unassembled WGS sequence"/>
</dbReference>
<feature type="non-terminal residue" evidence="2">
    <location>
        <position position="214"/>
    </location>
</feature>
<dbReference type="EMBL" id="PUHW01000315">
    <property type="protein sequence ID" value="KAG0687096.1"/>
    <property type="molecule type" value="Genomic_DNA"/>
</dbReference>
<sequence>MPPLQLLLVNFISLIVLPLFDFFISLTTVNFLLIIINFINLIQSYIYVTIYYKSPPTTNNNSNSNNNNIHSYIFFFANLSLFIYTLSLGIQIYNYRSKNYFHKYSSVSSSSIQQLSPPQKFLTSSIIQPSTHSSMINHFTNSITNSLNLTPTVTNVSRNSNEVLVFKIDDILSPCIPSVQIKQQQYESSLITSIQDISNIPNYNLQQDQINLQH</sequence>
<reference evidence="2" key="1">
    <citation type="submission" date="2020-11" db="EMBL/GenBank/DDBJ databases">
        <title>Kefir isolates.</title>
        <authorList>
            <person name="Marcisauskas S."/>
            <person name="Kim Y."/>
            <person name="Blasche S."/>
        </authorList>
    </citation>
    <scope>NUCLEOTIDE SEQUENCE</scope>
    <source>
        <strain evidence="2">Olga-1</strain>
    </source>
</reference>
<keyword evidence="1" id="KW-1133">Transmembrane helix</keyword>
<keyword evidence="1" id="KW-0812">Transmembrane</keyword>
<evidence type="ECO:0008006" key="4">
    <source>
        <dbReference type="Google" id="ProtNLM"/>
    </source>
</evidence>